<evidence type="ECO:0000313" key="1">
    <source>
        <dbReference type="EMBL" id="KUG16039.1"/>
    </source>
</evidence>
<dbReference type="SUPFAM" id="SSF52096">
    <property type="entry name" value="ClpP/crotonase"/>
    <property type="match status" value="1"/>
</dbReference>
<dbReference type="InterPro" id="IPR029045">
    <property type="entry name" value="ClpP/crotonase-like_dom_sf"/>
</dbReference>
<reference evidence="1" key="1">
    <citation type="journal article" date="2015" name="Proc. Natl. Acad. Sci. U.S.A.">
        <title>Networks of energetic and metabolic interactions define dynamics in microbial communities.</title>
        <authorList>
            <person name="Embree M."/>
            <person name="Liu J.K."/>
            <person name="Al-Bassam M.M."/>
            <person name="Zengler K."/>
        </authorList>
    </citation>
    <scope>NUCLEOTIDE SEQUENCE</scope>
</reference>
<organism evidence="1">
    <name type="scientific">hydrocarbon metagenome</name>
    <dbReference type="NCBI Taxonomy" id="938273"/>
    <lineage>
        <taxon>unclassified sequences</taxon>
        <taxon>metagenomes</taxon>
        <taxon>ecological metagenomes</taxon>
    </lineage>
</organism>
<dbReference type="Gene3D" id="3.90.226.10">
    <property type="entry name" value="2-enoyl-CoA Hydratase, Chain A, domain 1"/>
    <property type="match status" value="1"/>
</dbReference>
<sequence length="390" mass="44523">MGFMSEYINRKLGIEDLENELIKLIKTYNKLRGAYLVVYAGAIGKQIPDIPLNMDDYYAIYDMLRGIESKKLDFYIETPGGSGEAAEEIGRFIRDKFENIVFVISGESKSAGTILALSGDEILMTRSGSLGPIDAQIRIGRTVGSAYDYMEWINEKKVEAQKNKMLNPFDATMVAQISPSELKGVYNSLEFAKDIVKEWISKYKFKDWTVTETRKIPVTDEMKRKKAEEIAKELTNHGRWRSHGRSLKIDDLESIGLRIKRLDEDETLAEIVYRIQTIIRLIFSSGTNYKIIATENDRLFKQAISAGMTRPHPRNEIDLLEIDVQCQKCGRSHKIYAKFVNKAQIDIDYKKKGIPPFPKDNKLICDCGFEMDLSGIQKDVESKTGKKIIR</sequence>
<dbReference type="PANTHER" id="PTHR35984">
    <property type="entry name" value="PERIPLASMIC SERINE PROTEASE"/>
    <property type="match status" value="1"/>
</dbReference>
<dbReference type="AlphaFoldDB" id="A0A0W8F554"/>
<gene>
    <name evidence="1" type="ORF">ASZ90_014266</name>
</gene>
<name>A0A0W8F554_9ZZZZ</name>
<protein>
    <recommendedName>
        <fullName evidence="2">Periplasmic serine protease</fullName>
    </recommendedName>
</protein>
<proteinExistence type="predicted"/>
<evidence type="ECO:0008006" key="2">
    <source>
        <dbReference type="Google" id="ProtNLM"/>
    </source>
</evidence>
<accession>A0A0W8F554</accession>
<dbReference type="PANTHER" id="PTHR35984:SF1">
    <property type="entry name" value="PERIPLASMIC SERINE PROTEASE"/>
    <property type="match status" value="1"/>
</dbReference>
<comment type="caution">
    <text evidence="1">The sequence shown here is derived from an EMBL/GenBank/DDBJ whole genome shotgun (WGS) entry which is preliminary data.</text>
</comment>
<dbReference type="InterPro" id="IPR002825">
    <property type="entry name" value="Pept_S49_ser-pept_pro"/>
</dbReference>
<dbReference type="Pfam" id="PF01972">
    <property type="entry name" value="SDH_protease"/>
    <property type="match status" value="1"/>
</dbReference>
<dbReference type="GO" id="GO:0016020">
    <property type="term" value="C:membrane"/>
    <property type="evidence" value="ECO:0007669"/>
    <property type="project" value="InterPro"/>
</dbReference>
<dbReference type="EMBL" id="LNQE01001516">
    <property type="protein sequence ID" value="KUG16039.1"/>
    <property type="molecule type" value="Genomic_DNA"/>
</dbReference>